<dbReference type="HOGENOM" id="CLU_1635527_0_0_1"/>
<dbReference type="Proteomes" id="UP000027222">
    <property type="component" value="Unassembled WGS sequence"/>
</dbReference>
<feature type="region of interest" description="Disordered" evidence="1">
    <location>
        <begin position="110"/>
        <end position="162"/>
    </location>
</feature>
<accession>A0A067TQ93</accession>
<evidence type="ECO:0000313" key="2">
    <source>
        <dbReference type="EMBL" id="KDR82079.1"/>
    </source>
</evidence>
<gene>
    <name evidence="2" type="ORF">GALMADRAFT_240560</name>
</gene>
<evidence type="ECO:0000256" key="1">
    <source>
        <dbReference type="SAM" id="MobiDB-lite"/>
    </source>
</evidence>
<feature type="compositionally biased region" description="Polar residues" evidence="1">
    <location>
        <begin position="132"/>
        <end position="150"/>
    </location>
</feature>
<name>A0A067TQ93_GALM3</name>
<dbReference type="EMBL" id="KL142370">
    <property type="protein sequence ID" value="KDR82079.1"/>
    <property type="molecule type" value="Genomic_DNA"/>
</dbReference>
<reference evidence="3" key="1">
    <citation type="journal article" date="2014" name="Proc. Natl. Acad. Sci. U.S.A.">
        <title>Extensive sampling of basidiomycete genomes demonstrates inadequacy of the white-rot/brown-rot paradigm for wood decay fungi.</title>
        <authorList>
            <person name="Riley R."/>
            <person name="Salamov A.A."/>
            <person name="Brown D.W."/>
            <person name="Nagy L.G."/>
            <person name="Floudas D."/>
            <person name="Held B.W."/>
            <person name="Levasseur A."/>
            <person name="Lombard V."/>
            <person name="Morin E."/>
            <person name="Otillar R."/>
            <person name="Lindquist E.A."/>
            <person name="Sun H."/>
            <person name="LaButti K.M."/>
            <person name="Schmutz J."/>
            <person name="Jabbour D."/>
            <person name="Luo H."/>
            <person name="Baker S.E."/>
            <person name="Pisabarro A.G."/>
            <person name="Walton J.D."/>
            <person name="Blanchette R.A."/>
            <person name="Henrissat B."/>
            <person name="Martin F."/>
            <person name="Cullen D."/>
            <person name="Hibbett D.S."/>
            <person name="Grigoriev I.V."/>
        </authorList>
    </citation>
    <scope>NUCLEOTIDE SEQUENCE [LARGE SCALE GENOMIC DNA]</scope>
    <source>
        <strain evidence="3">CBS 339.88</strain>
    </source>
</reference>
<keyword evidence="3" id="KW-1185">Reference proteome</keyword>
<dbReference type="AlphaFoldDB" id="A0A067TQ93"/>
<organism evidence="2 3">
    <name type="scientific">Galerina marginata (strain CBS 339.88)</name>
    <dbReference type="NCBI Taxonomy" id="685588"/>
    <lineage>
        <taxon>Eukaryota</taxon>
        <taxon>Fungi</taxon>
        <taxon>Dikarya</taxon>
        <taxon>Basidiomycota</taxon>
        <taxon>Agaricomycotina</taxon>
        <taxon>Agaricomycetes</taxon>
        <taxon>Agaricomycetidae</taxon>
        <taxon>Agaricales</taxon>
        <taxon>Agaricineae</taxon>
        <taxon>Strophariaceae</taxon>
        <taxon>Galerina</taxon>
    </lineage>
</organism>
<feature type="compositionally biased region" description="Low complexity" evidence="1">
    <location>
        <begin position="111"/>
        <end position="127"/>
    </location>
</feature>
<protein>
    <submittedName>
        <fullName evidence="2">Uncharacterized protein</fullName>
    </submittedName>
</protein>
<sequence length="162" mass="17321">MAVFPLNGSGPFVNGVDLLPLAYPPTSPKMFATQTDLPLPTNPPLQPGRDSSIMVLKSTLHLLLEEITDARDQLHAAIARQKHAVQTSRWRIGAYDSLLKMTCQEDGSNAGIPFSSSPGRGFPSGPFLHTPVLQSAGHQYSTNSARQDSAPDSDSDVAELLG</sequence>
<proteinExistence type="predicted"/>
<evidence type="ECO:0000313" key="3">
    <source>
        <dbReference type="Proteomes" id="UP000027222"/>
    </source>
</evidence>
<feature type="compositionally biased region" description="Acidic residues" evidence="1">
    <location>
        <begin position="151"/>
        <end position="162"/>
    </location>
</feature>